<name>E6SG74_THEM7</name>
<dbReference type="KEGG" id="tmr:Tmar_0368"/>
<sequence length="163" mass="17383">MRHGTVRWQGGSRYVGANDLGLEVPFQGAPREGERREAPSPKDLVLLGLGGCTAVDVVEILHKMRQPLGSLAIDLEAEEPDEHPKVFTQVRLVYRLEGHGLDPERAVRAVALSQQKYCGVSAMIGRTAAIHYAVEVNGQRVYEGTAGVGAATGEGVDGGGTPR</sequence>
<evidence type="ECO:0000313" key="1">
    <source>
        <dbReference type="EMBL" id="ADU50491.1"/>
    </source>
</evidence>
<dbReference type="OrthoDB" id="9804010at2"/>
<dbReference type="Pfam" id="PF02566">
    <property type="entry name" value="OsmC"/>
    <property type="match status" value="1"/>
</dbReference>
<accession>E6SG74</accession>
<proteinExistence type="predicted"/>
<keyword evidence="2" id="KW-1185">Reference proteome</keyword>
<organism evidence="1 2">
    <name type="scientific">Thermaerobacter marianensis (strain ATCC 700841 / DSM 12885 / JCM 10246 / 7p75a)</name>
    <dbReference type="NCBI Taxonomy" id="644966"/>
    <lineage>
        <taxon>Bacteria</taxon>
        <taxon>Bacillati</taxon>
        <taxon>Bacillota</taxon>
        <taxon>Clostridia</taxon>
        <taxon>Eubacteriales</taxon>
        <taxon>Clostridiales Family XVII. Incertae Sedis</taxon>
        <taxon>Thermaerobacter</taxon>
    </lineage>
</organism>
<dbReference type="InterPro" id="IPR036102">
    <property type="entry name" value="OsmC/Ohrsf"/>
</dbReference>
<dbReference type="PANTHER" id="PTHR34352">
    <property type="entry name" value="PROTEIN YHFA"/>
    <property type="match status" value="1"/>
</dbReference>
<gene>
    <name evidence="1" type="ordered locus">Tmar_0368</name>
</gene>
<protein>
    <submittedName>
        <fullName evidence="1">OsmC family protein</fullName>
    </submittedName>
</protein>
<dbReference type="InterPro" id="IPR003718">
    <property type="entry name" value="OsmC/Ohr_fam"/>
</dbReference>
<dbReference type="InterPro" id="IPR015946">
    <property type="entry name" value="KH_dom-like_a/b"/>
</dbReference>
<dbReference type="EMBL" id="CP002344">
    <property type="protein sequence ID" value="ADU50491.1"/>
    <property type="molecule type" value="Genomic_DNA"/>
</dbReference>
<dbReference type="Gene3D" id="3.30.300.20">
    <property type="match status" value="1"/>
</dbReference>
<dbReference type="SUPFAM" id="SSF82784">
    <property type="entry name" value="OsmC-like"/>
    <property type="match status" value="1"/>
</dbReference>
<dbReference type="PANTHER" id="PTHR34352:SF1">
    <property type="entry name" value="PROTEIN YHFA"/>
    <property type="match status" value="1"/>
</dbReference>
<dbReference type="Proteomes" id="UP000008915">
    <property type="component" value="Chromosome"/>
</dbReference>
<dbReference type="HOGENOM" id="CLU_114057_1_2_9"/>
<reference evidence="2" key="2">
    <citation type="journal article" date="2010" name="Stand. Genomic Sci.">
        <title>Complete genome sequence of Thermaerobacter marianensis type strain (7p75aT).</title>
        <authorList>
            <person name="Han C."/>
            <person name="Gu W."/>
            <person name="Zhang X."/>
            <person name="Lapidus A."/>
            <person name="Nolan M."/>
            <person name="Copeland A."/>
            <person name="Lucas S."/>
            <person name="Glavina Del Rio T."/>
            <person name="Tice H."/>
            <person name="Cheng J."/>
            <person name="Tapia R."/>
            <person name="Goodwin L."/>
            <person name="Pitluck S."/>
            <person name="Pagani I."/>
            <person name="Ivanova N."/>
            <person name="Mavromatis K."/>
            <person name="Mikhailova N."/>
            <person name="Pati A."/>
            <person name="Chen A."/>
            <person name="Palaniappan K."/>
            <person name="Land M."/>
            <person name="Hauser L."/>
            <person name="Chang Y."/>
            <person name="Jeffries C."/>
            <person name="Schneider S."/>
            <person name="Rohde M."/>
            <person name="Goker M."/>
            <person name="Pukall R."/>
            <person name="Woyke T."/>
            <person name="Bristow J."/>
            <person name="Eisen J."/>
            <person name="Markowitz V."/>
            <person name="Hugenholtz P."/>
            <person name="Kyrpides N."/>
            <person name="Klenk H."/>
            <person name="Detter J."/>
        </authorList>
    </citation>
    <scope>NUCLEOTIDE SEQUENCE [LARGE SCALE GENOMIC DNA]</scope>
    <source>
        <strain evidence="2">ATCC 700841 / DSM 12885 / JCM 10246 / 7p75a</strain>
    </source>
</reference>
<dbReference type="STRING" id="644966.Tmar_0368"/>
<dbReference type="eggNOG" id="COG1765">
    <property type="taxonomic scope" value="Bacteria"/>
</dbReference>
<reference evidence="1 2" key="1">
    <citation type="journal article" date="2010" name="Stand. Genomic Sci.">
        <title>Complete genome sequence of Thermaerobacter marianensis type strain (7p75a).</title>
        <authorList>
            <person name="Han C."/>
            <person name="Gu W."/>
            <person name="Zhang X."/>
            <person name="Lapidus A."/>
            <person name="Nolan M."/>
            <person name="Copeland A."/>
            <person name="Lucas S."/>
            <person name="Del Rio T.G."/>
            <person name="Tice H."/>
            <person name="Cheng J.F."/>
            <person name="Tapia R."/>
            <person name="Goodwin L."/>
            <person name="Pitluck S."/>
            <person name="Pagani I."/>
            <person name="Ivanova N."/>
            <person name="Mavromatis K."/>
            <person name="Mikhailova N."/>
            <person name="Pati A."/>
            <person name="Chen A."/>
            <person name="Palaniappan K."/>
            <person name="Land M."/>
            <person name="Hauser L."/>
            <person name="Chang Y.J."/>
            <person name="Jeffries C.D."/>
            <person name="Schneider S."/>
            <person name="Rohde M."/>
            <person name="Goker M."/>
            <person name="Pukall R."/>
            <person name="Woyke T."/>
            <person name="Bristow J."/>
            <person name="Eisen J.A."/>
            <person name="Markowitz V."/>
            <person name="Hugenholtz P."/>
            <person name="Kyrpides N.C."/>
            <person name="Klenk H.P."/>
            <person name="Detter J.C."/>
        </authorList>
    </citation>
    <scope>NUCLEOTIDE SEQUENCE [LARGE SCALE GENOMIC DNA]</scope>
    <source>
        <strain evidence="2">ATCC 700841 / DSM 12885 / JCM 10246 / 7p75a</strain>
    </source>
</reference>
<dbReference type="AlphaFoldDB" id="E6SG74"/>
<dbReference type="RefSeq" id="WP_013494796.1">
    <property type="nucleotide sequence ID" value="NC_014831.1"/>
</dbReference>
<evidence type="ECO:0000313" key="2">
    <source>
        <dbReference type="Proteomes" id="UP000008915"/>
    </source>
</evidence>